<evidence type="ECO:0000313" key="1">
    <source>
        <dbReference type="EMBL" id="MCW2281530.1"/>
    </source>
</evidence>
<dbReference type="EMBL" id="JAOQNN010000002">
    <property type="protein sequence ID" value="MCW2281530.1"/>
    <property type="molecule type" value="Genomic_DNA"/>
</dbReference>
<dbReference type="AlphaFoldDB" id="A0AAW5TK37"/>
<protein>
    <submittedName>
        <fullName evidence="1">Uncharacterized protein</fullName>
    </submittedName>
</protein>
<evidence type="ECO:0000313" key="2">
    <source>
        <dbReference type="Proteomes" id="UP001207687"/>
    </source>
</evidence>
<reference evidence="1" key="1">
    <citation type="submission" date="2023-08" db="EMBL/GenBank/DDBJ databases">
        <title>Genomic analyses of the natural microbiome of Caenorhabditis elegans.</title>
        <authorList>
            <person name="Samuel B."/>
        </authorList>
    </citation>
    <scope>NUCLEOTIDE SEQUENCE</scope>
    <source>
        <strain evidence="1">BIGb0220</strain>
    </source>
</reference>
<dbReference type="RefSeq" id="WP_264654025.1">
    <property type="nucleotide sequence ID" value="NZ_JAOQNN010000002.1"/>
</dbReference>
<proteinExistence type="predicted"/>
<organism evidence="1 2">
    <name type="scientific">Lactococcus lactis</name>
    <dbReference type="NCBI Taxonomy" id="1358"/>
    <lineage>
        <taxon>Bacteria</taxon>
        <taxon>Bacillati</taxon>
        <taxon>Bacillota</taxon>
        <taxon>Bacilli</taxon>
        <taxon>Lactobacillales</taxon>
        <taxon>Streptococcaceae</taxon>
        <taxon>Lactococcus</taxon>
    </lineage>
</organism>
<sequence>MNQINFPIKTSKKLLLDNNDMLNYLSKLSIKELITELDYSRASKNYDLEIIVMNEYYRKQTIKDLK</sequence>
<comment type="caution">
    <text evidence="1">The sequence shown here is derived from an EMBL/GenBank/DDBJ whole genome shotgun (WGS) entry which is preliminary data.</text>
</comment>
<accession>A0AAW5TK37</accession>
<gene>
    <name evidence="1" type="ORF">M2256_002052</name>
</gene>
<dbReference type="Proteomes" id="UP001207687">
    <property type="component" value="Unassembled WGS sequence"/>
</dbReference>
<name>A0AAW5TK37_9LACT</name>